<keyword evidence="3" id="KW-1185">Reference proteome</keyword>
<accession>A0AAW0K4J8</accession>
<proteinExistence type="predicted"/>
<dbReference type="AlphaFoldDB" id="A0AAW0K4J8"/>
<feature type="domain" description="KIB1-4 beta-propeller" evidence="1">
    <location>
        <begin position="7"/>
        <end position="78"/>
    </location>
</feature>
<name>A0AAW0K4J8_QUESU</name>
<dbReference type="Pfam" id="PF03478">
    <property type="entry name" value="Beta-prop_KIB1-4"/>
    <property type="match status" value="1"/>
</dbReference>
<organism evidence="2 3">
    <name type="scientific">Quercus suber</name>
    <name type="common">Cork oak</name>
    <dbReference type="NCBI Taxonomy" id="58331"/>
    <lineage>
        <taxon>Eukaryota</taxon>
        <taxon>Viridiplantae</taxon>
        <taxon>Streptophyta</taxon>
        <taxon>Embryophyta</taxon>
        <taxon>Tracheophyta</taxon>
        <taxon>Spermatophyta</taxon>
        <taxon>Magnoliopsida</taxon>
        <taxon>eudicotyledons</taxon>
        <taxon>Gunneridae</taxon>
        <taxon>Pentapetalae</taxon>
        <taxon>rosids</taxon>
        <taxon>fabids</taxon>
        <taxon>Fagales</taxon>
        <taxon>Fagaceae</taxon>
        <taxon>Quercus</taxon>
    </lineage>
</organism>
<protein>
    <recommendedName>
        <fullName evidence="1">KIB1-4 beta-propeller domain-containing protein</fullName>
    </recommendedName>
</protein>
<evidence type="ECO:0000313" key="2">
    <source>
        <dbReference type="EMBL" id="KAK7833802.1"/>
    </source>
</evidence>
<reference evidence="2 3" key="1">
    <citation type="journal article" date="2018" name="Sci. Data">
        <title>The draft genome sequence of cork oak.</title>
        <authorList>
            <person name="Ramos A.M."/>
            <person name="Usie A."/>
            <person name="Barbosa P."/>
            <person name="Barros P.M."/>
            <person name="Capote T."/>
            <person name="Chaves I."/>
            <person name="Simoes F."/>
            <person name="Abreu I."/>
            <person name="Carrasquinho I."/>
            <person name="Faro C."/>
            <person name="Guimaraes J.B."/>
            <person name="Mendonca D."/>
            <person name="Nobrega F."/>
            <person name="Rodrigues L."/>
            <person name="Saibo N.J.M."/>
            <person name="Varela M.C."/>
            <person name="Egas C."/>
            <person name="Matos J."/>
            <person name="Miguel C.M."/>
            <person name="Oliveira M.M."/>
            <person name="Ricardo C.P."/>
            <person name="Goncalves S."/>
        </authorList>
    </citation>
    <scope>NUCLEOTIDE SEQUENCE [LARGE SCALE GENOMIC DNA]</scope>
    <source>
        <strain evidence="3">cv. HL8</strain>
    </source>
</reference>
<sequence>MHYDVPVVLSSSLTSNECMAMAIFGEFSKLAFCKYGDKKWTLIDAKRQYVEQDIISHEGKFYVSYTDGEIWVGDHTSLPKMTRFAPSLPRNFPL</sequence>
<dbReference type="InterPro" id="IPR005174">
    <property type="entry name" value="KIB1-4_b-propeller"/>
</dbReference>
<dbReference type="EMBL" id="PKMF04000399">
    <property type="protein sequence ID" value="KAK7833802.1"/>
    <property type="molecule type" value="Genomic_DNA"/>
</dbReference>
<dbReference type="Proteomes" id="UP000237347">
    <property type="component" value="Unassembled WGS sequence"/>
</dbReference>
<gene>
    <name evidence="2" type="ORF">CFP56_025241</name>
</gene>
<evidence type="ECO:0000259" key="1">
    <source>
        <dbReference type="Pfam" id="PF03478"/>
    </source>
</evidence>
<evidence type="ECO:0000313" key="3">
    <source>
        <dbReference type="Proteomes" id="UP000237347"/>
    </source>
</evidence>
<comment type="caution">
    <text evidence="2">The sequence shown here is derived from an EMBL/GenBank/DDBJ whole genome shotgun (WGS) entry which is preliminary data.</text>
</comment>